<keyword evidence="4 9" id="KW-0479">Metal-binding</keyword>
<dbReference type="InterPro" id="IPR017850">
    <property type="entry name" value="Alkaline_phosphatase_core_sf"/>
</dbReference>
<feature type="binding site" evidence="9">
    <location>
        <position position="293"/>
    </location>
    <ligand>
        <name>Zn(2+)</name>
        <dbReference type="ChEBI" id="CHEBI:29105"/>
        <label>2</label>
    </ligand>
</feature>
<evidence type="ECO:0000313" key="14">
    <source>
        <dbReference type="Proteomes" id="UP000253472"/>
    </source>
</evidence>
<feature type="binding site" evidence="9">
    <location>
        <position position="337"/>
    </location>
    <ligand>
        <name>Zn(2+)</name>
        <dbReference type="ChEBI" id="CHEBI:29105"/>
        <label>2</label>
    </ligand>
</feature>
<dbReference type="Gene3D" id="1.10.1200.140">
    <property type="entry name" value="Alkaline phosphatase, crown domain"/>
    <property type="match status" value="1"/>
</dbReference>
<comment type="cofactor">
    <cofactor evidence="9">
        <name>Mg(2+)</name>
        <dbReference type="ChEBI" id="CHEBI:18420"/>
    </cofactor>
    <text evidence="9">Binds 1 Mg(2+) ion.</text>
</comment>
<comment type="catalytic activity">
    <reaction evidence="11">
        <text>a phosphate monoester + H2O = an alcohol + phosphate</text>
        <dbReference type="Rhea" id="RHEA:15017"/>
        <dbReference type="ChEBI" id="CHEBI:15377"/>
        <dbReference type="ChEBI" id="CHEBI:30879"/>
        <dbReference type="ChEBI" id="CHEBI:43474"/>
        <dbReference type="ChEBI" id="CHEBI:67140"/>
        <dbReference type="EC" id="3.1.3.1"/>
    </reaction>
</comment>
<dbReference type="GO" id="GO:0000329">
    <property type="term" value="C:fungal-type vacuole membrane"/>
    <property type="evidence" value="ECO:0007669"/>
    <property type="project" value="TreeGrafter"/>
</dbReference>
<dbReference type="STRING" id="5486.A0A367YG10"/>
<dbReference type="Gene3D" id="3.40.720.10">
    <property type="entry name" value="Alkaline Phosphatase, subunit A"/>
    <property type="match status" value="1"/>
</dbReference>
<evidence type="ECO:0000256" key="8">
    <source>
        <dbReference type="PIRSR" id="PIRSR601952-1"/>
    </source>
</evidence>
<dbReference type="GO" id="GO:0046872">
    <property type="term" value="F:metal ion binding"/>
    <property type="evidence" value="ECO:0007669"/>
    <property type="project" value="UniProtKB-KW"/>
</dbReference>
<keyword evidence="14" id="KW-1185">Reference proteome</keyword>
<keyword evidence="12" id="KW-0732">Signal</keyword>
<feature type="binding site" evidence="9">
    <location>
        <position position="47"/>
    </location>
    <ligand>
        <name>Zn(2+)</name>
        <dbReference type="ChEBI" id="CHEBI:29105"/>
        <label>2</label>
    </ligand>
</feature>
<sequence length="503" mass="54898">MAFIFPKLLNITALALAVYLYLFTSVDAAPVDNSQPKKKNIIFLVGDGFGPSGVNLARNYRQAAEGLSRRDLLNMDGHLIGTQIHYSNSSYITDSAAAGTALATGKKTVNGYISVDPEQNPVGAIGEALKLQGYAVGLVVTTSVGDATPSVWAAHARSRRDQDLIVEQLVGEIHPLGHVPDLILGGGREWFIGVDQGGNRRDNRSLIDEVQANGTWTYVGDREGFDSYDLGKNASLPFLGLFAEGNYPYRIDRDDAEYPNLVEQTEFALNALSNYTKDSDQGFFLMVESSRIDHAGHENCVQSHALEALEYDEVFGLVRNFTLNSDVDTVVIATADHETGGLVLNQGSPRDFEPVLNATHSGEYLANEIAEYEGDDLLGFIRTTVIEEGLGLTNYTEEEVQRLADFVDTSSDGILYTTALGVAIANLTSSRANVWWGSLQHTSVDVDLYGFSNAEYLTQKLMNVRTGLAGVHQNTDFSVFIKSITDIDLDEVTELIADVPTRY</sequence>
<dbReference type="EMBL" id="QLNQ01000023">
    <property type="protein sequence ID" value="RCK63942.1"/>
    <property type="molecule type" value="Genomic_DNA"/>
</dbReference>
<dbReference type="AlphaFoldDB" id="A0A367YG10"/>
<protein>
    <recommendedName>
        <fullName evidence="2 11">Alkaline phosphatase</fullName>
        <ecNumber evidence="2 11">3.1.3.1</ecNumber>
    </recommendedName>
</protein>
<feature type="binding site" evidence="9">
    <location>
        <position position="146"/>
    </location>
    <ligand>
        <name>Mg(2+)</name>
        <dbReference type="ChEBI" id="CHEBI:18420"/>
    </ligand>
</feature>
<keyword evidence="3" id="KW-0597">Phosphoprotein</keyword>
<keyword evidence="5 11" id="KW-0378">Hydrolase</keyword>
<evidence type="ECO:0000313" key="13">
    <source>
        <dbReference type="EMBL" id="RCK63942.1"/>
    </source>
</evidence>
<evidence type="ECO:0000256" key="1">
    <source>
        <dbReference type="ARBA" id="ARBA00005984"/>
    </source>
</evidence>
<dbReference type="InterPro" id="IPR001952">
    <property type="entry name" value="Alkaline_phosphatase"/>
</dbReference>
<dbReference type="OrthoDB" id="7392499at2759"/>
<dbReference type="GO" id="GO:0004035">
    <property type="term" value="F:alkaline phosphatase activity"/>
    <property type="evidence" value="ECO:0007669"/>
    <property type="project" value="UniProtKB-EC"/>
</dbReference>
<accession>A0A367YG10</accession>
<reference evidence="13 14" key="1">
    <citation type="submission" date="2018-06" db="EMBL/GenBank/DDBJ databases">
        <title>Whole genome sequencing of Candida tropicalis (genome annotated by CSBL at Korea University).</title>
        <authorList>
            <person name="Ahn J."/>
        </authorList>
    </citation>
    <scope>NUCLEOTIDE SEQUENCE [LARGE SCALE GENOMIC DNA]</scope>
    <source>
        <strain evidence="13 14">ATCC 20962</strain>
    </source>
</reference>
<evidence type="ECO:0000256" key="6">
    <source>
        <dbReference type="ARBA" id="ARBA00022833"/>
    </source>
</evidence>
<keyword evidence="7 9" id="KW-0460">Magnesium</keyword>
<feature type="binding site" evidence="9">
    <location>
        <position position="297"/>
    </location>
    <ligand>
        <name>Zn(2+)</name>
        <dbReference type="ChEBI" id="CHEBI:29105"/>
        <label>2</label>
    </ligand>
</feature>
<comment type="caution">
    <text evidence="13">The sequence shown here is derived from an EMBL/GenBank/DDBJ whole genome shotgun (WGS) entry which is preliminary data.</text>
</comment>
<feature type="binding site" evidence="9">
    <location>
        <position position="336"/>
    </location>
    <ligand>
        <name>Zn(2+)</name>
        <dbReference type="ChEBI" id="CHEBI:29105"/>
        <label>2</label>
    </ligand>
</feature>
<proteinExistence type="inferred from homology"/>
<dbReference type="SMART" id="SM00098">
    <property type="entry name" value="alkPPc"/>
    <property type="match status" value="1"/>
</dbReference>
<name>A0A367YG10_9ASCO</name>
<gene>
    <name evidence="13" type="primary">PHO8_5</name>
    <name evidence="13" type="ORF">Cantr_10458</name>
</gene>
<feature type="binding site" evidence="9">
    <location>
        <position position="47"/>
    </location>
    <ligand>
        <name>Mg(2+)</name>
        <dbReference type="ChEBI" id="CHEBI:18420"/>
    </ligand>
</feature>
<dbReference type="Pfam" id="PF00245">
    <property type="entry name" value="Alk_phosphatase"/>
    <property type="match status" value="1"/>
</dbReference>
<evidence type="ECO:0000256" key="10">
    <source>
        <dbReference type="RuleBase" id="RU003946"/>
    </source>
</evidence>
<dbReference type="InterPro" id="IPR042085">
    <property type="entry name" value="Ap_crown"/>
</dbReference>
<feature type="binding site" evidence="9">
    <location>
        <position position="288"/>
    </location>
    <ligand>
        <name>Mg(2+)</name>
        <dbReference type="ChEBI" id="CHEBI:18420"/>
    </ligand>
</feature>
<dbReference type="Proteomes" id="UP000253472">
    <property type="component" value="Unassembled WGS sequence"/>
</dbReference>
<organism evidence="13 14">
    <name type="scientific">Candida viswanathii</name>
    <dbReference type="NCBI Taxonomy" id="5486"/>
    <lineage>
        <taxon>Eukaryota</taxon>
        <taxon>Fungi</taxon>
        <taxon>Dikarya</taxon>
        <taxon>Ascomycota</taxon>
        <taxon>Saccharomycotina</taxon>
        <taxon>Pichiomycetes</taxon>
        <taxon>Debaryomycetaceae</taxon>
        <taxon>Candida/Lodderomyces clade</taxon>
        <taxon>Candida</taxon>
    </lineage>
</organism>
<evidence type="ECO:0000256" key="9">
    <source>
        <dbReference type="PIRSR" id="PIRSR601952-2"/>
    </source>
</evidence>
<comment type="cofactor">
    <cofactor evidence="9">
        <name>Zn(2+)</name>
        <dbReference type="ChEBI" id="CHEBI:29105"/>
    </cofactor>
    <text evidence="9">Binds 2 Zn(2+) ions.</text>
</comment>
<evidence type="ECO:0000256" key="2">
    <source>
        <dbReference type="ARBA" id="ARBA00012647"/>
    </source>
</evidence>
<feature type="binding site" evidence="9">
    <location>
        <position position="148"/>
    </location>
    <ligand>
        <name>Mg(2+)</name>
        <dbReference type="ChEBI" id="CHEBI:18420"/>
    </ligand>
</feature>
<evidence type="ECO:0000256" key="11">
    <source>
        <dbReference type="RuleBase" id="RU003947"/>
    </source>
</evidence>
<dbReference type="InterPro" id="IPR018299">
    <property type="entry name" value="Alkaline_phosphatase_AS"/>
</dbReference>
<evidence type="ECO:0000256" key="7">
    <source>
        <dbReference type="ARBA" id="ARBA00022842"/>
    </source>
</evidence>
<dbReference type="PANTHER" id="PTHR11596:SF5">
    <property type="entry name" value="ALKALINE PHOSPHATASE"/>
    <property type="match status" value="1"/>
</dbReference>
<evidence type="ECO:0000256" key="12">
    <source>
        <dbReference type="SAM" id="SignalP"/>
    </source>
</evidence>
<dbReference type="PROSITE" id="PS00123">
    <property type="entry name" value="ALKALINE_PHOSPHATASE"/>
    <property type="match status" value="1"/>
</dbReference>
<dbReference type="SUPFAM" id="SSF53649">
    <property type="entry name" value="Alkaline phosphatase-like"/>
    <property type="match status" value="1"/>
</dbReference>
<feature type="signal peptide" evidence="12">
    <location>
        <begin position="1"/>
        <end position="28"/>
    </location>
</feature>
<keyword evidence="6 9" id="KW-0862">Zinc</keyword>
<dbReference type="GO" id="GO:0019637">
    <property type="term" value="P:organophosphate metabolic process"/>
    <property type="evidence" value="ECO:0007669"/>
    <property type="project" value="UniProtKB-ARBA"/>
</dbReference>
<dbReference type="EC" id="3.1.3.1" evidence="2 11"/>
<dbReference type="PRINTS" id="PR00113">
    <property type="entry name" value="ALKPHPHTASE"/>
</dbReference>
<feature type="chain" id="PRO_5016629222" description="Alkaline phosphatase" evidence="12">
    <location>
        <begin position="29"/>
        <end position="503"/>
    </location>
</feature>
<dbReference type="PANTHER" id="PTHR11596">
    <property type="entry name" value="ALKALINE PHOSPHATASE"/>
    <property type="match status" value="1"/>
</dbReference>
<comment type="similarity">
    <text evidence="1 10">Belongs to the alkaline phosphatase family.</text>
</comment>
<evidence type="ECO:0000256" key="5">
    <source>
        <dbReference type="ARBA" id="ARBA00022801"/>
    </source>
</evidence>
<feature type="active site" description="Phosphoserine intermediate" evidence="8">
    <location>
        <position position="95"/>
    </location>
</feature>
<evidence type="ECO:0000256" key="3">
    <source>
        <dbReference type="ARBA" id="ARBA00022553"/>
    </source>
</evidence>
<dbReference type="CDD" id="cd16012">
    <property type="entry name" value="ALP"/>
    <property type="match status" value="1"/>
</dbReference>
<evidence type="ECO:0000256" key="4">
    <source>
        <dbReference type="ARBA" id="ARBA00022723"/>
    </source>
</evidence>